<dbReference type="RefSeq" id="WP_074669439.1">
    <property type="nucleotide sequence ID" value="NZ_FNGU01000001.1"/>
</dbReference>
<proteinExistence type="predicted"/>
<dbReference type="InterPro" id="IPR036237">
    <property type="entry name" value="Xyl_isomerase-like_sf"/>
</dbReference>
<dbReference type="PANTHER" id="PTHR12110">
    <property type="entry name" value="HYDROXYPYRUVATE ISOMERASE"/>
    <property type="match status" value="1"/>
</dbReference>
<feature type="domain" description="Xylose isomerase-like TIM barrel" evidence="2">
    <location>
        <begin position="19"/>
        <end position="249"/>
    </location>
</feature>
<dbReference type="EMBL" id="FNGU01000001">
    <property type="protein sequence ID" value="SDL25822.1"/>
    <property type="molecule type" value="Genomic_DNA"/>
</dbReference>
<evidence type="ECO:0000256" key="1">
    <source>
        <dbReference type="SAM" id="MobiDB-lite"/>
    </source>
</evidence>
<reference evidence="3 4" key="1">
    <citation type="submission" date="2016-10" db="EMBL/GenBank/DDBJ databases">
        <authorList>
            <person name="de Groot N.N."/>
        </authorList>
    </citation>
    <scope>NUCLEOTIDE SEQUENCE [LARGE SCALE GENOMIC DNA]</scope>
    <source>
        <strain evidence="3 4">DSM 17813</strain>
    </source>
</reference>
<dbReference type="Gene3D" id="3.20.20.150">
    <property type="entry name" value="Divalent-metal-dependent TIM barrel enzymes"/>
    <property type="match status" value="1"/>
</dbReference>
<accession>A0A1G9IL05</accession>
<dbReference type="SUPFAM" id="SSF51658">
    <property type="entry name" value="Xylose isomerase-like"/>
    <property type="match status" value="1"/>
</dbReference>
<dbReference type="Pfam" id="PF01261">
    <property type="entry name" value="AP_endonuc_2"/>
    <property type="match status" value="1"/>
</dbReference>
<dbReference type="InterPro" id="IPR013022">
    <property type="entry name" value="Xyl_isomerase-like_TIM-brl"/>
</dbReference>
<gene>
    <name evidence="3" type="ORF">SAMN05660860_00168</name>
</gene>
<dbReference type="PANTHER" id="PTHR12110:SF21">
    <property type="entry name" value="XYLOSE ISOMERASE-LIKE TIM BARREL DOMAIN-CONTAINING PROTEIN"/>
    <property type="match status" value="1"/>
</dbReference>
<organism evidence="3 4">
    <name type="scientific">Geoalkalibacter ferrihydriticus</name>
    <dbReference type="NCBI Taxonomy" id="392333"/>
    <lineage>
        <taxon>Bacteria</taxon>
        <taxon>Pseudomonadati</taxon>
        <taxon>Thermodesulfobacteriota</taxon>
        <taxon>Desulfuromonadia</taxon>
        <taxon>Desulfuromonadales</taxon>
        <taxon>Geoalkalibacteraceae</taxon>
        <taxon>Geoalkalibacter</taxon>
    </lineage>
</organism>
<dbReference type="AlphaFoldDB" id="A0A1G9IL05"/>
<feature type="region of interest" description="Disordered" evidence="1">
    <location>
        <begin position="271"/>
        <end position="292"/>
    </location>
</feature>
<evidence type="ECO:0000313" key="3">
    <source>
        <dbReference type="EMBL" id="SDL25822.1"/>
    </source>
</evidence>
<dbReference type="STRING" id="392333.SAMN05660860_00168"/>
<protein>
    <submittedName>
        <fullName evidence="3">Sugar phosphate isomerase/epimerase</fullName>
    </submittedName>
</protein>
<dbReference type="Proteomes" id="UP000182146">
    <property type="component" value="Unassembled WGS sequence"/>
</dbReference>
<evidence type="ECO:0000313" key="4">
    <source>
        <dbReference type="Proteomes" id="UP000182146"/>
    </source>
</evidence>
<sequence>MKLILSAGSLHTLPLEKVFELARDTGFDGVEVIINYDFQYQDNLAYVRDLQQILPIASLHAPFFEIDGWGNKMNQLTRTANLALEAGIPLINFHPPSWMAFEWRFWRWLKKIRDFQEQIGHNQVIITMENMPCTGAFKSNPYYLGQTRKMIDFLKHHNLFLTFDTAHMGTSKANFLSDFHLFYDSGMMRNIHFSDYGYGREHLLPGHGILPLTRFLNHLRETQYNEALVLELTPREFPEEEEMIRESLAEIFSYLCQETRHRVPLRDQDRAAAEGEDELVSEENLGGEPLGV</sequence>
<dbReference type="GO" id="GO:0016853">
    <property type="term" value="F:isomerase activity"/>
    <property type="evidence" value="ECO:0007669"/>
    <property type="project" value="UniProtKB-KW"/>
</dbReference>
<name>A0A1G9IL05_9BACT</name>
<dbReference type="InterPro" id="IPR050312">
    <property type="entry name" value="IolE/XylAMocC-like"/>
</dbReference>
<keyword evidence="3" id="KW-0413">Isomerase</keyword>
<dbReference type="OrthoDB" id="5449588at2"/>
<evidence type="ECO:0000259" key="2">
    <source>
        <dbReference type="Pfam" id="PF01261"/>
    </source>
</evidence>